<evidence type="ECO:0000313" key="1">
    <source>
        <dbReference type="EMBL" id="CAG8746540.1"/>
    </source>
</evidence>
<organism evidence="1 2">
    <name type="scientific">Racocetra persica</name>
    <dbReference type="NCBI Taxonomy" id="160502"/>
    <lineage>
        <taxon>Eukaryota</taxon>
        <taxon>Fungi</taxon>
        <taxon>Fungi incertae sedis</taxon>
        <taxon>Mucoromycota</taxon>
        <taxon>Glomeromycotina</taxon>
        <taxon>Glomeromycetes</taxon>
        <taxon>Diversisporales</taxon>
        <taxon>Gigasporaceae</taxon>
        <taxon>Racocetra</taxon>
    </lineage>
</organism>
<comment type="caution">
    <text evidence="1">The sequence shown here is derived from an EMBL/GenBank/DDBJ whole genome shotgun (WGS) entry which is preliminary data.</text>
</comment>
<keyword evidence="2" id="KW-1185">Reference proteome</keyword>
<reference evidence="1" key="1">
    <citation type="submission" date="2021-06" db="EMBL/GenBank/DDBJ databases">
        <authorList>
            <person name="Kallberg Y."/>
            <person name="Tangrot J."/>
            <person name="Rosling A."/>
        </authorList>
    </citation>
    <scope>NUCLEOTIDE SEQUENCE</scope>
    <source>
        <strain evidence="1">MA461A</strain>
    </source>
</reference>
<proteinExistence type="predicted"/>
<name>A0ACA9QIF4_9GLOM</name>
<feature type="non-terminal residue" evidence="1">
    <location>
        <position position="251"/>
    </location>
</feature>
<dbReference type="EMBL" id="CAJVQC010030758">
    <property type="protein sequence ID" value="CAG8746540.1"/>
    <property type="molecule type" value="Genomic_DNA"/>
</dbReference>
<accession>A0ACA9QIF4</accession>
<evidence type="ECO:0000313" key="2">
    <source>
        <dbReference type="Proteomes" id="UP000789920"/>
    </source>
</evidence>
<gene>
    <name evidence="1" type="ORF">RPERSI_LOCUS13722</name>
</gene>
<dbReference type="Proteomes" id="UP000789920">
    <property type="component" value="Unassembled WGS sequence"/>
</dbReference>
<protein>
    <submittedName>
        <fullName evidence="1">25523_t:CDS:1</fullName>
    </submittedName>
</protein>
<sequence>MEPSGINQESDTSNNQSSGIQMEQSGINQESDTSNNQSYGNQMEQSGINQESDTSNNQSFGIQMKPSGINQESDTSNNQSFGIQINQESDTSDNQSSEIQIESDASYIQCFIPCCPTHEIKIQNCSLKEDLILNITANESSNGLLPGYFGIIGNFVFINDSNQAEKVKSMKVNSGVYRIPQGHFVIFEFTIRIRTYSSPYFGQLGLYPKQATFLDIETKSSLQIINGSYTLLNLRPSMHPIVHEKDKYQNT</sequence>